<dbReference type="AlphaFoldDB" id="A0A068U9H4"/>
<dbReference type="EMBL" id="HG739098">
    <property type="protein sequence ID" value="CDP04849.1"/>
    <property type="molecule type" value="Genomic_DNA"/>
</dbReference>
<evidence type="ECO:0000256" key="8">
    <source>
        <dbReference type="ARBA" id="ARBA00048679"/>
    </source>
</evidence>
<protein>
    <recommendedName>
        <fullName evidence="1">non-specific serine/threonine protein kinase</fullName>
        <ecNumber evidence="1">2.7.11.1</ecNumber>
    </recommendedName>
</protein>
<organism evidence="10 11">
    <name type="scientific">Coffea canephora</name>
    <name type="common">Robusta coffee</name>
    <dbReference type="NCBI Taxonomy" id="49390"/>
    <lineage>
        <taxon>Eukaryota</taxon>
        <taxon>Viridiplantae</taxon>
        <taxon>Streptophyta</taxon>
        <taxon>Embryophyta</taxon>
        <taxon>Tracheophyta</taxon>
        <taxon>Spermatophyta</taxon>
        <taxon>Magnoliopsida</taxon>
        <taxon>eudicotyledons</taxon>
        <taxon>Gunneridae</taxon>
        <taxon>Pentapetalae</taxon>
        <taxon>asterids</taxon>
        <taxon>lamiids</taxon>
        <taxon>Gentianales</taxon>
        <taxon>Rubiaceae</taxon>
        <taxon>Ixoroideae</taxon>
        <taxon>Gardenieae complex</taxon>
        <taxon>Bertiereae - Coffeeae clade</taxon>
        <taxon>Coffeeae</taxon>
        <taxon>Coffea</taxon>
    </lineage>
</organism>
<evidence type="ECO:0000259" key="9">
    <source>
        <dbReference type="PROSITE" id="PS50011"/>
    </source>
</evidence>
<dbReference type="GO" id="GO:0005524">
    <property type="term" value="F:ATP binding"/>
    <property type="evidence" value="ECO:0007669"/>
    <property type="project" value="UniProtKB-KW"/>
</dbReference>
<keyword evidence="4" id="KW-0547">Nucleotide-binding</keyword>
<keyword evidence="2" id="KW-0723">Serine/threonine-protein kinase</keyword>
<dbReference type="InParanoid" id="A0A068U9H4"/>
<keyword evidence="5" id="KW-0418">Kinase</keyword>
<keyword evidence="3" id="KW-0808">Transferase</keyword>
<dbReference type="PROSITE" id="PS00108">
    <property type="entry name" value="PROTEIN_KINASE_ST"/>
    <property type="match status" value="1"/>
</dbReference>
<evidence type="ECO:0000256" key="5">
    <source>
        <dbReference type="ARBA" id="ARBA00022777"/>
    </source>
</evidence>
<dbReference type="EC" id="2.7.11.1" evidence="1"/>
<dbReference type="Pfam" id="PF00069">
    <property type="entry name" value="Pkinase"/>
    <property type="match status" value="1"/>
</dbReference>
<dbReference type="PANTHER" id="PTHR24343">
    <property type="entry name" value="SERINE/THREONINE KINASE"/>
    <property type="match status" value="1"/>
</dbReference>
<dbReference type="PANTHER" id="PTHR24343:SF558">
    <property type="entry name" value="PROTEIN KINASE DOMAIN-CONTAINING PROTEIN"/>
    <property type="match status" value="1"/>
</dbReference>
<evidence type="ECO:0000313" key="10">
    <source>
        <dbReference type="EMBL" id="CDP04849.1"/>
    </source>
</evidence>
<sequence>MEYAAGGELFAKICSAGGFNEDEARFFFHSCHSMEICHRDLKLENTLLDGSPTPHLKICNFGYSKTDLLHSQPKSAVGTPAYIALEVLSRKEYDGKVCIIKILEEFTEILSL</sequence>
<dbReference type="OMA" id="EHICNAG"/>
<evidence type="ECO:0000256" key="7">
    <source>
        <dbReference type="ARBA" id="ARBA00047899"/>
    </source>
</evidence>
<dbReference type="InterPro" id="IPR008271">
    <property type="entry name" value="Ser/Thr_kinase_AS"/>
</dbReference>
<evidence type="ECO:0000256" key="3">
    <source>
        <dbReference type="ARBA" id="ARBA00022679"/>
    </source>
</evidence>
<reference evidence="11" key="1">
    <citation type="journal article" date="2014" name="Science">
        <title>The coffee genome provides insight into the convergent evolution of caffeine biosynthesis.</title>
        <authorList>
            <person name="Denoeud F."/>
            <person name="Carretero-Paulet L."/>
            <person name="Dereeper A."/>
            <person name="Droc G."/>
            <person name="Guyot R."/>
            <person name="Pietrella M."/>
            <person name="Zheng C."/>
            <person name="Alberti A."/>
            <person name="Anthony F."/>
            <person name="Aprea G."/>
            <person name="Aury J.M."/>
            <person name="Bento P."/>
            <person name="Bernard M."/>
            <person name="Bocs S."/>
            <person name="Campa C."/>
            <person name="Cenci A."/>
            <person name="Combes M.C."/>
            <person name="Crouzillat D."/>
            <person name="Da Silva C."/>
            <person name="Daddiego L."/>
            <person name="De Bellis F."/>
            <person name="Dussert S."/>
            <person name="Garsmeur O."/>
            <person name="Gayraud T."/>
            <person name="Guignon V."/>
            <person name="Jahn K."/>
            <person name="Jamilloux V."/>
            <person name="Joet T."/>
            <person name="Labadie K."/>
            <person name="Lan T."/>
            <person name="Leclercq J."/>
            <person name="Lepelley M."/>
            <person name="Leroy T."/>
            <person name="Li L.T."/>
            <person name="Librado P."/>
            <person name="Lopez L."/>
            <person name="Munoz A."/>
            <person name="Noel B."/>
            <person name="Pallavicini A."/>
            <person name="Perrotta G."/>
            <person name="Poncet V."/>
            <person name="Pot D."/>
            <person name="Priyono X."/>
            <person name="Rigoreau M."/>
            <person name="Rouard M."/>
            <person name="Rozas J."/>
            <person name="Tranchant-Dubreuil C."/>
            <person name="VanBuren R."/>
            <person name="Zhang Q."/>
            <person name="Andrade A.C."/>
            <person name="Argout X."/>
            <person name="Bertrand B."/>
            <person name="de Kochko A."/>
            <person name="Graziosi G."/>
            <person name="Henry R.J."/>
            <person name="Jayarama X."/>
            <person name="Ming R."/>
            <person name="Nagai C."/>
            <person name="Rounsley S."/>
            <person name="Sankoff D."/>
            <person name="Giuliano G."/>
            <person name="Albert V.A."/>
            <person name="Wincker P."/>
            <person name="Lashermes P."/>
        </authorList>
    </citation>
    <scope>NUCLEOTIDE SEQUENCE [LARGE SCALE GENOMIC DNA]</scope>
    <source>
        <strain evidence="11">cv. DH200-94</strain>
    </source>
</reference>
<keyword evidence="11" id="KW-1185">Reference proteome</keyword>
<dbReference type="InterPro" id="IPR011009">
    <property type="entry name" value="Kinase-like_dom_sf"/>
</dbReference>
<dbReference type="GO" id="GO:0006970">
    <property type="term" value="P:response to osmotic stress"/>
    <property type="evidence" value="ECO:0007669"/>
    <property type="project" value="UniProtKB-ARBA"/>
</dbReference>
<dbReference type="PhylomeDB" id="A0A068U9H4"/>
<comment type="catalytic activity">
    <reaction evidence="7">
        <text>L-threonyl-[protein] + ATP = O-phospho-L-threonyl-[protein] + ADP + H(+)</text>
        <dbReference type="Rhea" id="RHEA:46608"/>
        <dbReference type="Rhea" id="RHEA-COMP:11060"/>
        <dbReference type="Rhea" id="RHEA-COMP:11605"/>
        <dbReference type="ChEBI" id="CHEBI:15378"/>
        <dbReference type="ChEBI" id="CHEBI:30013"/>
        <dbReference type="ChEBI" id="CHEBI:30616"/>
        <dbReference type="ChEBI" id="CHEBI:61977"/>
        <dbReference type="ChEBI" id="CHEBI:456216"/>
        <dbReference type="EC" id="2.7.11.1"/>
    </reaction>
</comment>
<comment type="catalytic activity">
    <reaction evidence="8">
        <text>L-seryl-[protein] + ATP = O-phospho-L-seryl-[protein] + ADP + H(+)</text>
        <dbReference type="Rhea" id="RHEA:17989"/>
        <dbReference type="Rhea" id="RHEA-COMP:9863"/>
        <dbReference type="Rhea" id="RHEA-COMP:11604"/>
        <dbReference type="ChEBI" id="CHEBI:15378"/>
        <dbReference type="ChEBI" id="CHEBI:29999"/>
        <dbReference type="ChEBI" id="CHEBI:30616"/>
        <dbReference type="ChEBI" id="CHEBI:83421"/>
        <dbReference type="ChEBI" id="CHEBI:456216"/>
        <dbReference type="EC" id="2.7.11.1"/>
    </reaction>
</comment>
<dbReference type="SUPFAM" id="SSF56112">
    <property type="entry name" value="Protein kinase-like (PK-like)"/>
    <property type="match status" value="1"/>
</dbReference>
<dbReference type="OrthoDB" id="193931at2759"/>
<dbReference type="Proteomes" id="UP000295252">
    <property type="component" value="Chromosome III"/>
</dbReference>
<evidence type="ECO:0000256" key="1">
    <source>
        <dbReference type="ARBA" id="ARBA00012513"/>
    </source>
</evidence>
<dbReference type="PROSITE" id="PS50011">
    <property type="entry name" value="PROTEIN_KINASE_DOM"/>
    <property type="match status" value="1"/>
</dbReference>
<dbReference type="GO" id="GO:0004674">
    <property type="term" value="F:protein serine/threonine kinase activity"/>
    <property type="evidence" value="ECO:0007669"/>
    <property type="project" value="UniProtKB-KW"/>
</dbReference>
<evidence type="ECO:0000256" key="6">
    <source>
        <dbReference type="ARBA" id="ARBA00022840"/>
    </source>
</evidence>
<proteinExistence type="predicted"/>
<evidence type="ECO:0000313" key="11">
    <source>
        <dbReference type="Proteomes" id="UP000295252"/>
    </source>
</evidence>
<name>A0A068U9H4_COFCA</name>
<accession>A0A068U9H4</accession>
<evidence type="ECO:0000256" key="2">
    <source>
        <dbReference type="ARBA" id="ARBA00022527"/>
    </source>
</evidence>
<dbReference type="InterPro" id="IPR000719">
    <property type="entry name" value="Prot_kinase_dom"/>
</dbReference>
<gene>
    <name evidence="10" type="ORF">GSCOC_T00019604001</name>
</gene>
<dbReference type="STRING" id="49390.A0A068U9H4"/>
<dbReference type="SMART" id="SM00220">
    <property type="entry name" value="S_TKc"/>
    <property type="match status" value="1"/>
</dbReference>
<keyword evidence="6" id="KW-0067">ATP-binding</keyword>
<dbReference type="Gramene" id="CDP04849">
    <property type="protein sequence ID" value="CDP04849"/>
    <property type="gene ID" value="GSCOC_T00019604001"/>
</dbReference>
<dbReference type="Gene3D" id="1.10.510.10">
    <property type="entry name" value="Transferase(Phosphotransferase) domain 1"/>
    <property type="match status" value="1"/>
</dbReference>
<evidence type="ECO:0000256" key="4">
    <source>
        <dbReference type="ARBA" id="ARBA00022741"/>
    </source>
</evidence>
<feature type="domain" description="Protein kinase" evidence="9">
    <location>
        <begin position="1"/>
        <end position="112"/>
    </location>
</feature>